<protein>
    <submittedName>
        <fullName evidence="6">ABC transporter ATP-binding protein</fullName>
    </submittedName>
</protein>
<dbReference type="PANTHER" id="PTHR42711:SF5">
    <property type="entry name" value="ABC TRANSPORTER ATP-BINDING PROTEIN NATA"/>
    <property type="match status" value="1"/>
</dbReference>
<dbReference type="Gene3D" id="3.40.50.300">
    <property type="entry name" value="P-loop containing nucleotide triphosphate hydrolases"/>
    <property type="match status" value="1"/>
</dbReference>
<keyword evidence="2" id="KW-0813">Transport</keyword>
<evidence type="ECO:0000313" key="6">
    <source>
        <dbReference type="EMBL" id="MSU00804.1"/>
    </source>
</evidence>
<dbReference type="InterPro" id="IPR050763">
    <property type="entry name" value="ABC_transporter_ATP-binding"/>
</dbReference>
<dbReference type="Proteomes" id="UP000469523">
    <property type="component" value="Unassembled WGS sequence"/>
</dbReference>
<dbReference type="SMART" id="SM00382">
    <property type="entry name" value="AAA"/>
    <property type="match status" value="1"/>
</dbReference>
<dbReference type="InterPro" id="IPR003439">
    <property type="entry name" value="ABC_transporter-like_ATP-bd"/>
</dbReference>
<keyword evidence="3" id="KW-0547">Nucleotide-binding</keyword>
<organism evidence="6 7">
    <name type="scientific">Tissierella pigra</name>
    <dbReference type="NCBI Taxonomy" id="2607614"/>
    <lineage>
        <taxon>Bacteria</taxon>
        <taxon>Bacillati</taxon>
        <taxon>Bacillota</taxon>
        <taxon>Tissierellia</taxon>
        <taxon>Tissierellales</taxon>
        <taxon>Tissierellaceae</taxon>
        <taxon>Tissierella</taxon>
    </lineage>
</organism>
<accession>A0A6N7XW84</accession>
<evidence type="ECO:0000256" key="3">
    <source>
        <dbReference type="ARBA" id="ARBA00022741"/>
    </source>
</evidence>
<comment type="similarity">
    <text evidence="1">Belongs to the ABC transporter superfamily.</text>
</comment>
<dbReference type="RefSeq" id="WP_154439222.1">
    <property type="nucleotide sequence ID" value="NZ_JAHLPJ010000001.1"/>
</dbReference>
<dbReference type="Pfam" id="PF00005">
    <property type="entry name" value="ABC_tran"/>
    <property type="match status" value="1"/>
</dbReference>
<dbReference type="EMBL" id="VUNQ01000007">
    <property type="protein sequence ID" value="MSU00804.1"/>
    <property type="molecule type" value="Genomic_DNA"/>
</dbReference>
<reference evidence="6 7" key="1">
    <citation type="submission" date="2019-09" db="EMBL/GenBank/DDBJ databases">
        <title>In-depth cultivation of the pig gut microbiome towards novel bacterial diversity and tailored functional studies.</title>
        <authorList>
            <person name="Wylensek D."/>
            <person name="Hitch T.C.A."/>
            <person name="Clavel T."/>
        </authorList>
    </citation>
    <scope>NUCLEOTIDE SEQUENCE [LARGE SCALE GENOMIC DNA]</scope>
    <source>
        <strain evidence="6 7">WCA3-693-APC-4?</strain>
    </source>
</reference>
<dbReference type="AlphaFoldDB" id="A0A6N7XW84"/>
<dbReference type="GO" id="GO:0005524">
    <property type="term" value="F:ATP binding"/>
    <property type="evidence" value="ECO:0007669"/>
    <property type="project" value="UniProtKB-KW"/>
</dbReference>
<keyword evidence="4 6" id="KW-0067">ATP-binding</keyword>
<dbReference type="SUPFAM" id="SSF52540">
    <property type="entry name" value="P-loop containing nucleoside triphosphate hydrolases"/>
    <property type="match status" value="1"/>
</dbReference>
<keyword evidence="7" id="KW-1185">Reference proteome</keyword>
<dbReference type="InterPro" id="IPR027417">
    <property type="entry name" value="P-loop_NTPase"/>
</dbReference>
<evidence type="ECO:0000256" key="4">
    <source>
        <dbReference type="ARBA" id="ARBA00022840"/>
    </source>
</evidence>
<evidence type="ECO:0000259" key="5">
    <source>
        <dbReference type="PROSITE" id="PS50893"/>
    </source>
</evidence>
<feature type="domain" description="ABC transporter" evidence="5">
    <location>
        <begin position="5"/>
        <end position="232"/>
    </location>
</feature>
<sequence>MEKILEIKDLNKSFGKEKILHDINMDIYPNEIVGFIGPNGAGKSTVMKCILSLIFPDSGTITVNGFDIKKERLKALDCMAGVIESPGLFLDMSGENNIKLFAELRGIDSKRVKEIMEFTELGHSLKRKAGNYSMGMKQRLALGIALLSKPKLLILDEPTNGLDPTAVINLRNELLELVNKEDISILFSSHQLEEVEKLSDRLICINKGRIVHPEINASLQDIYIIEVNNMELAREFFQKNNINYNTNDSKIEVVIDKGEIQNLIVSMANEGINISNLEKKIVTLEELYKGIYCEVKNI</sequence>
<evidence type="ECO:0000256" key="2">
    <source>
        <dbReference type="ARBA" id="ARBA00022448"/>
    </source>
</evidence>
<comment type="caution">
    <text evidence="6">The sequence shown here is derived from an EMBL/GenBank/DDBJ whole genome shotgun (WGS) entry which is preliminary data.</text>
</comment>
<gene>
    <name evidence="6" type="ORF">FYJ83_04895</name>
</gene>
<evidence type="ECO:0000313" key="7">
    <source>
        <dbReference type="Proteomes" id="UP000469523"/>
    </source>
</evidence>
<dbReference type="GO" id="GO:0016887">
    <property type="term" value="F:ATP hydrolysis activity"/>
    <property type="evidence" value="ECO:0007669"/>
    <property type="project" value="InterPro"/>
</dbReference>
<dbReference type="PANTHER" id="PTHR42711">
    <property type="entry name" value="ABC TRANSPORTER ATP-BINDING PROTEIN"/>
    <property type="match status" value="1"/>
</dbReference>
<name>A0A6N7XW84_9FIRM</name>
<evidence type="ECO:0000256" key="1">
    <source>
        <dbReference type="ARBA" id="ARBA00005417"/>
    </source>
</evidence>
<dbReference type="InterPro" id="IPR003593">
    <property type="entry name" value="AAA+_ATPase"/>
</dbReference>
<proteinExistence type="inferred from homology"/>
<dbReference type="PROSITE" id="PS50893">
    <property type="entry name" value="ABC_TRANSPORTER_2"/>
    <property type="match status" value="1"/>
</dbReference>